<dbReference type="SUPFAM" id="SSF46689">
    <property type="entry name" value="Homeodomain-like"/>
    <property type="match status" value="1"/>
</dbReference>
<reference evidence="7" key="3">
    <citation type="submission" date="2020-09" db="EMBL/GenBank/DDBJ databases">
        <authorList>
            <person name="Sun Q."/>
            <person name="Ohkuma M."/>
        </authorList>
    </citation>
    <scope>NUCLEOTIDE SEQUENCE</scope>
    <source>
        <strain evidence="7">JCM 4834</strain>
    </source>
</reference>
<dbReference type="RefSeq" id="WP_150516267.1">
    <property type="nucleotide sequence ID" value="NZ_BMVX01000001.1"/>
</dbReference>
<evidence type="ECO:0000256" key="4">
    <source>
        <dbReference type="ARBA" id="ARBA00023163"/>
    </source>
</evidence>
<dbReference type="OrthoDB" id="5242390at2"/>
<protein>
    <submittedName>
        <fullName evidence="8">TetR/AcrR family transcriptional regulator</fullName>
    </submittedName>
</protein>
<evidence type="ECO:0000313" key="7">
    <source>
        <dbReference type="EMBL" id="GGZ45108.1"/>
    </source>
</evidence>
<evidence type="ECO:0000256" key="2">
    <source>
        <dbReference type="ARBA" id="ARBA00023015"/>
    </source>
</evidence>
<keyword evidence="4" id="KW-0804">Transcription</keyword>
<feature type="domain" description="HTH tetR-type" evidence="6">
    <location>
        <begin position="10"/>
        <end position="70"/>
    </location>
</feature>
<organism evidence="8 9">
    <name type="scientific">Streptomyces subrutilus</name>
    <dbReference type="NCBI Taxonomy" id="36818"/>
    <lineage>
        <taxon>Bacteria</taxon>
        <taxon>Bacillati</taxon>
        <taxon>Actinomycetota</taxon>
        <taxon>Actinomycetes</taxon>
        <taxon>Kitasatosporales</taxon>
        <taxon>Streptomycetaceae</taxon>
        <taxon>Streptomyces</taxon>
    </lineage>
</organism>
<dbReference type="PRINTS" id="PR00455">
    <property type="entry name" value="HTHTETR"/>
</dbReference>
<keyword evidence="1" id="KW-0678">Repressor</keyword>
<dbReference type="Proteomes" id="UP000634660">
    <property type="component" value="Unassembled WGS sequence"/>
</dbReference>
<reference evidence="8 9" key="2">
    <citation type="submission" date="2017-09" db="EMBL/GenBank/DDBJ databases">
        <authorList>
            <person name="Lee N."/>
            <person name="Cho B.-K."/>
        </authorList>
    </citation>
    <scope>NUCLEOTIDE SEQUENCE [LARGE SCALE GENOMIC DNA]</scope>
    <source>
        <strain evidence="8 9">ATCC 27467</strain>
    </source>
</reference>
<dbReference type="GO" id="GO:0000976">
    <property type="term" value="F:transcription cis-regulatory region binding"/>
    <property type="evidence" value="ECO:0007669"/>
    <property type="project" value="TreeGrafter"/>
</dbReference>
<keyword evidence="2" id="KW-0805">Transcription regulation</keyword>
<proteinExistence type="predicted"/>
<dbReference type="EMBL" id="BMVX01000001">
    <property type="protein sequence ID" value="GGZ45108.1"/>
    <property type="molecule type" value="Genomic_DNA"/>
</dbReference>
<evidence type="ECO:0000256" key="5">
    <source>
        <dbReference type="PROSITE-ProRule" id="PRU00335"/>
    </source>
</evidence>
<evidence type="ECO:0000313" key="9">
    <source>
        <dbReference type="Proteomes" id="UP000326831"/>
    </source>
</evidence>
<evidence type="ECO:0000259" key="6">
    <source>
        <dbReference type="PROSITE" id="PS50977"/>
    </source>
</evidence>
<dbReference type="GO" id="GO:0003700">
    <property type="term" value="F:DNA-binding transcription factor activity"/>
    <property type="evidence" value="ECO:0007669"/>
    <property type="project" value="TreeGrafter"/>
</dbReference>
<dbReference type="Pfam" id="PF00440">
    <property type="entry name" value="TetR_N"/>
    <property type="match status" value="1"/>
</dbReference>
<keyword evidence="9" id="KW-1185">Reference proteome</keyword>
<dbReference type="InterPro" id="IPR050109">
    <property type="entry name" value="HTH-type_TetR-like_transc_reg"/>
</dbReference>
<dbReference type="PANTHER" id="PTHR30055:SF234">
    <property type="entry name" value="HTH-TYPE TRANSCRIPTIONAL REGULATOR BETI"/>
    <property type="match status" value="1"/>
</dbReference>
<dbReference type="InterPro" id="IPR001647">
    <property type="entry name" value="HTH_TetR"/>
</dbReference>
<dbReference type="KEGG" id="ssub:CP968_01615"/>
<sequence>MPRLTEETKELRRRHILVSAWSCFSRDGFHATSMDDIIAATGMSSSAVYRYFRGKDELVDAAANEALALVRDMFGRLLEQRPTPPPAEVLEAMAGEARDRGEGEPYDLTRIAIQAWGEALRDPELQERTRTFYLAVHDSLAELARRWGEEGLLASTADAEQVATVLMTLMPGLLVSRHLVAPVSAEQLVGGLSALASGFGGAPSP</sequence>
<gene>
    <name evidence="8" type="ORF">CP968_01615</name>
    <name evidence="7" type="ORF">GCM10010371_00060</name>
</gene>
<accession>A0A5P2UFF2</accession>
<dbReference type="InterPro" id="IPR009057">
    <property type="entry name" value="Homeodomain-like_sf"/>
</dbReference>
<feature type="DNA-binding region" description="H-T-H motif" evidence="5">
    <location>
        <begin position="33"/>
        <end position="52"/>
    </location>
</feature>
<keyword evidence="3 5" id="KW-0238">DNA-binding</keyword>
<dbReference type="InterPro" id="IPR036271">
    <property type="entry name" value="Tet_transcr_reg_TetR-rel_C_sf"/>
</dbReference>
<dbReference type="EMBL" id="CP023701">
    <property type="protein sequence ID" value="QEU77169.1"/>
    <property type="molecule type" value="Genomic_DNA"/>
</dbReference>
<evidence type="ECO:0000256" key="3">
    <source>
        <dbReference type="ARBA" id="ARBA00023125"/>
    </source>
</evidence>
<reference evidence="7" key="1">
    <citation type="journal article" date="2014" name="Int. J. Syst. Evol. Microbiol.">
        <title>Complete genome sequence of Corynebacterium casei LMG S-19264T (=DSM 44701T), isolated from a smear-ripened cheese.</title>
        <authorList>
            <consortium name="US DOE Joint Genome Institute (JGI-PGF)"/>
            <person name="Walter F."/>
            <person name="Albersmeier A."/>
            <person name="Kalinowski J."/>
            <person name="Ruckert C."/>
        </authorList>
    </citation>
    <scope>NUCLEOTIDE SEQUENCE</scope>
    <source>
        <strain evidence="7">JCM 4834</strain>
    </source>
</reference>
<dbReference type="SUPFAM" id="SSF48498">
    <property type="entry name" value="Tetracyclin repressor-like, C-terminal domain"/>
    <property type="match status" value="1"/>
</dbReference>
<dbReference type="Proteomes" id="UP000326831">
    <property type="component" value="Chromosome"/>
</dbReference>
<dbReference type="Pfam" id="PF13977">
    <property type="entry name" value="TetR_C_6"/>
    <property type="match status" value="1"/>
</dbReference>
<dbReference type="InterPro" id="IPR039538">
    <property type="entry name" value="BetI_C"/>
</dbReference>
<dbReference type="AlphaFoldDB" id="A0A5P2UFF2"/>
<evidence type="ECO:0000256" key="1">
    <source>
        <dbReference type="ARBA" id="ARBA00022491"/>
    </source>
</evidence>
<dbReference type="PANTHER" id="PTHR30055">
    <property type="entry name" value="HTH-TYPE TRANSCRIPTIONAL REGULATOR RUTR"/>
    <property type="match status" value="1"/>
</dbReference>
<evidence type="ECO:0000313" key="8">
    <source>
        <dbReference type="EMBL" id="QEU77169.1"/>
    </source>
</evidence>
<dbReference type="PROSITE" id="PS50977">
    <property type="entry name" value="HTH_TETR_2"/>
    <property type="match status" value="1"/>
</dbReference>
<dbReference type="Gene3D" id="1.10.357.10">
    <property type="entry name" value="Tetracycline Repressor, domain 2"/>
    <property type="match status" value="1"/>
</dbReference>
<name>A0A5P2UFF2_9ACTN</name>